<dbReference type="Proteomes" id="UP001178288">
    <property type="component" value="Chromosome"/>
</dbReference>
<evidence type="ECO:0000313" key="2">
    <source>
        <dbReference type="Proteomes" id="UP001178288"/>
    </source>
</evidence>
<name>A0AA95MJ87_9BACI</name>
<accession>A0AA95MJ87</accession>
<proteinExistence type="predicted"/>
<protein>
    <submittedName>
        <fullName evidence="1">Transcription initiation factor TFIIIB</fullName>
    </submittedName>
</protein>
<gene>
    <name evidence="1" type="ORF">QNH39_18830</name>
</gene>
<dbReference type="RefSeq" id="WP_066090003.1">
    <property type="nucleotide sequence ID" value="NZ_CP126114.1"/>
</dbReference>
<organism evidence="1 2">
    <name type="scientific">Neobacillus novalis</name>
    <dbReference type="NCBI Taxonomy" id="220687"/>
    <lineage>
        <taxon>Bacteria</taxon>
        <taxon>Bacillati</taxon>
        <taxon>Bacillota</taxon>
        <taxon>Bacilli</taxon>
        <taxon>Bacillales</taxon>
        <taxon>Bacillaceae</taxon>
        <taxon>Neobacillus</taxon>
    </lineage>
</organism>
<dbReference type="AlphaFoldDB" id="A0AA95MJ87"/>
<reference evidence="1" key="1">
    <citation type="submission" date="2023-05" db="EMBL/GenBank/DDBJ databases">
        <title>Comparative genomics of Bacillaceae isolates and their secondary metabolite potential.</title>
        <authorList>
            <person name="Song L."/>
            <person name="Nielsen L.J."/>
            <person name="Mohite O."/>
            <person name="Xu X."/>
            <person name="Weber T."/>
            <person name="Kovacs A.T."/>
        </authorList>
    </citation>
    <scope>NUCLEOTIDE SEQUENCE</scope>
    <source>
        <strain evidence="1">XLM17</strain>
    </source>
</reference>
<keyword evidence="2" id="KW-1185">Reference proteome</keyword>
<dbReference type="EMBL" id="CP126114">
    <property type="protein sequence ID" value="WHY84691.1"/>
    <property type="molecule type" value="Genomic_DNA"/>
</dbReference>
<sequence length="64" mass="6980">MEIDKLCPMCGGSEIGKGRTIGQGGMVPIKSLMKGSMVYADICTECGHILSMRVEKPEMFKNKN</sequence>
<evidence type="ECO:0000313" key="1">
    <source>
        <dbReference type="EMBL" id="WHY84691.1"/>
    </source>
</evidence>
<dbReference type="KEGG" id="nnv:QNH39_18830"/>